<dbReference type="Pfam" id="PF07963">
    <property type="entry name" value="N_methyl"/>
    <property type="match status" value="1"/>
</dbReference>
<evidence type="ECO:0000313" key="2">
    <source>
        <dbReference type="Proteomes" id="UP000595074"/>
    </source>
</evidence>
<dbReference type="NCBIfam" id="TIGR02532">
    <property type="entry name" value="IV_pilin_GFxxxE"/>
    <property type="match status" value="1"/>
</dbReference>
<evidence type="ECO:0000313" key="1">
    <source>
        <dbReference type="EMBL" id="QOR62950.1"/>
    </source>
</evidence>
<keyword evidence="2" id="KW-1185">Reference proteome</keyword>
<organism evidence="1 2">
    <name type="scientific">Sulfurovum indicum</name>
    <dbReference type="NCBI Taxonomy" id="2779528"/>
    <lineage>
        <taxon>Bacteria</taxon>
        <taxon>Pseudomonadati</taxon>
        <taxon>Campylobacterota</taxon>
        <taxon>Epsilonproteobacteria</taxon>
        <taxon>Campylobacterales</taxon>
        <taxon>Sulfurovaceae</taxon>
        <taxon>Sulfurovum</taxon>
    </lineage>
</organism>
<gene>
    <name evidence="1" type="ORF">IMZ28_01610</name>
</gene>
<dbReference type="InterPro" id="IPR012902">
    <property type="entry name" value="N_methyl_site"/>
</dbReference>
<dbReference type="Proteomes" id="UP000595074">
    <property type="component" value="Chromosome"/>
</dbReference>
<accession>A0A7M1S9E4</accession>
<sequence>MRRGFTMIELIFVIVIIGILAAVAIPKLAATRDDAKLSTAIANAGTCVNEVGSAYTAGNPIKATSATVACSTADAHSDITVSIDSTNGRYIKITGTGISTLDTTHDFGGTSVSYN</sequence>
<dbReference type="RefSeq" id="WP_197549766.1">
    <property type="nucleotide sequence ID" value="NZ_CP063164.1"/>
</dbReference>
<proteinExistence type="predicted"/>
<dbReference type="EMBL" id="CP063164">
    <property type="protein sequence ID" value="QOR62950.1"/>
    <property type="molecule type" value="Genomic_DNA"/>
</dbReference>
<dbReference type="AlphaFoldDB" id="A0A7M1S9E4"/>
<name>A0A7M1S9E4_9BACT</name>
<dbReference type="SUPFAM" id="SSF54523">
    <property type="entry name" value="Pili subunits"/>
    <property type="match status" value="1"/>
</dbReference>
<protein>
    <submittedName>
        <fullName evidence="1">Type II secretion system protein</fullName>
    </submittedName>
</protein>
<dbReference type="KEGG" id="sinu:IMZ28_01610"/>
<dbReference type="Gene3D" id="3.30.700.10">
    <property type="entry name" value="Glycoprotein, Type 4 Pilin"/>
    <property type="match status" value="1"/>
</dbReference>
<dbReference type="InterPro" id="IPR045584">
    <property type="entry name" value="Pilin-like"/>
</dbReference>
<reference evidence="1 2" key="1">
    <citation type="submission" date="2020-10" db="EMBL/GenBank/DDBJ databases">
        <title>The genome of sulfurovum sp.</title>
        <authorList>
            <person name="Xie S."/>
            <person name="Shao Z."/>
            <person name="Jiang L."/>
        </authorList>
    </citation>
    <scope>NUCLEOTIDE SEQUENCE [LARGE SCALE GENOMIC DNA]</scope>
    <source>
        <strain evidence="1 2">ST-419</strain>
    </source>
</reference>